<dbReference type="EMBL" id="LJYG01000108">
    <property type="protein sequence ID" value="KRQ03277.1"/>
    <property type="molecule type" value="Genomic_DNA"/>
</dbReference>
<dbReference type="RefSeq" id="WP_057755357.1">
    <property type="nucleotide sequence ID" value="NZ_LJYG01000108.1"/>
</dbReference>
<comment type="caution">
    <text evidence="1">The sequence shown here is derived from an EMBL/GenBank/DDBJ whole genome shotgun (WGS) entry which is preliminary data.</text>
</comment>
<keyword evidence="2" id="KW-1185">Reference proteome</keyword>
<dbReference type="STRING" id="989370.AOQ71_31610"/>
<evidence type="ECO:0000313" key="2">
    <source>
        <dbReference type="Proteomes" id="UP000051936"/>
    </source>
</evidence>
<protein>
    <submittedName>
        <fullName evidence="1">Uncharacterized protein</fullName>
    </submittedName>
</protein>
<reference evidence="1 2" key="1">
    <citation type="submission" date="2015-09" db="EMBL/GenBank/DDBJ databases">
        <title>Draft Genome Sequence of Bradyrhizobium manausense Strain BR 3351T, a Novel Symbiotic Nitrogen-Fixing Alphaproteobacterium Isolated from Brazilian Amazon Rain Forest.</title>
        <authorList>
            <person name="De Araujo J.L."/>
            <person name="Zilli J.E."/>
        </authorList>
    </citation>
    <scope>NUCLEOTIDE SEQUENCE [LARGE SCALE GENOMIC DNA]</scope>
    <source>
        <strain evidence="1 2">BR3351</strain>
    </source>
</reference>
<dbReference type="Proteomes" id="UP000051936">
    <property type="component" value="Unassembled WGS sequence"/>
</dbReference>
<gene>
    <name evidence="1" type="ORF">AOQ71_31610</name>
</gene>
<proteinExistence type="predicted"/>
<sequence length="161" mass="17906">MRSTELSYTDRKIFEAIAAKRIADGKPVYGYFSPVAICKDPFVRDTLGNFGNIEDWLRDQSARGRMTCSVGGEPPRERFRITPSTAFDVGLLEIDDRAAFAAIEDVLHSLDSWFGVGLLIKQPALRELFGGGETLKLWLARQVGAGKLSYDAGKERWCVVC</sequence>
<name>A0A0R3D3Z7_9BRAD</name>
<organism evidence="1 2">
    <name type="scientific">Bradyrhizobium manausense</name>
    <dbReference type="NCBI Taxonomy" id="989370"/>
    <lineage>
        <taxon>Bacteria</taxon>
        <taxon>Pseudomonadati</taxon>
        <taxon>Pseudomonadota</taxon>
        <taxon>Alphaproteobacteria</taxon>
        <taxon>Hyphomicrobiales</taxon>
        <taxon>Nitrobacteraceae</taxon>
        <taxon>Bradyrhizobium</taxon>
    </lineage>
</organism>
<evidence type="ECO:0000313" key="1">
    <source>
        <dbReference type="EMBL" id="KRQ03277.1"/>
    </source>
</evidence>
<dbReference type="AlphaFoldDB" id="A0A0R3D3Z7"/>
<accession>A0A0R3D3Z7</accession>